<dbReference type="RefSeq" id="WP_115360876.1">
    <property type="nucleotide sequence ID" value="NZ_QDKL01000002.1"/>
</dbReference>
<dbReference type="Pfam" id="PF17653">
    <property type="entry name" value="DUF5522"/>
    <property type="match status" value="1"/>
</dbReference>
<accession>A0ABY0IEU1</accession>
<proteinExistence type="predicted"/>
<gene>
    <name evidence="1" type="ORF">DAY19_07185</name>
</gene>
<dbReference type="InterPro" id="IPR040807">
    <property type="entry name" value="DUF5522"/>
</dbReference>
<evidence type="ECO:0000313" key="2">
    <source>
        <dbReference type="Proteomes" id="UP000443582"/>
    </source>
</evidence>
<sequence length="150" mass="16924">MDSNQKLTYTNDEGLEVKTSQFLRNRGSCCRTSCLHCPYGFTLKNNDITFRDVEAQEIKLAQTIMDESAGKQEETSSIAASLMGSAFGAPKKKVNSIQINDENYHNYAFATLKEVVFGLIEKGPNQARKLYLREHFKEQGLDIDFINSTI</sequence>
<protein>
    <submittedName>
        <fullName evidence="1">Uncharacterized protein</fullName>
    </submittedName>
</protein>
<dbReference type="Proteomes" id="UP000443582">
    <property type="component" value="Unassembled WGS sequence"/>
</dbReference>
<dbReference type="EMBL" id="QDKL01000002">
    <property type="protein sequence ID" value="RZF21463.1"/>
    <property type="molecule type" value="Genomic_DNA"/>
</dbReference>
<keyword evidence="2" id="KW-1185">Reference proteome</keyword>
<comment type="caution">
    <text evidence="1">The sequence shown here is derived from an EMBL/GenBank/DDBJ whole genome shotgun (WGS) entry which is preliminary data.</text>
</comment>
<reference evidence="2" key="1">
    <citation type="journal article" date="2019" name="Int. J. Syst. Evol. Microbiol.">
        <title>Halobacteriovorax valvorus sp. nov., a novel prokaryotic predator isolated from coastal seawater of China.</title>
        <authorList>
            <person name="Chen M.-X."/>
        </authorList>
    </citation>
    <scope>NUCLEOTIDE SEQUENCE [LARGE SCALE GENOMIC DNA]</scope>
    <source>
        <strain evidence="2">BL9</strain>
    </source>
</reference>
<evidence type="ECO:0000313" key="1">
    <source>
        <dbReference type="EMBL" id="RZF21463.1"/>
    </source>
</evidence>
<organism evidence="1 2">
    <name type="scientific">Halobacteriovorax vibrionivorans</name>
    <dbReference type="NCBI Taxonomy" id="2152716"/>
    <lineage>
        <taxon>Bacteria</taxon>
        <taxon>Pseudomonadati</taxon>
        <taxon>Bdellovibrionota</taxon>
        <taxon>Bacteriovoracia</taxon>
        <taxon>Bacteriovoracales</taxon>
        <taxon>Halobacteriovoraceae</taxon>
        <taxon>Halobacteriovorax</taxon>
    </lineage>
</organism>
<name>A0ABY0IEU1_9BACT</name>